<comment type="subcellular location">
    <subcellularLocation>
        <location evidence="1">Membrane</location>
        <topology evidence="1">Multi-pass membrane protein</topology>
    </subcellularLocation>
</comment>
<dbReference type="InterPro" id="IPR036259">
    <property type="entry name" value="MFS_trans_sf"/>
</dbReference>
<feature type="transmembrane region" description="Helical" evidence="5">
    <location>
        <begin position="52"/>
        <end position="77"/>
    </location>
</feature>
<keyword evidence="2 5" id="KW-0812">Transmembrane</keyword>
<evidence type="ECO:0000256" key="1">
    <source>
        <dbReference type="ARBA" id="ARBA00004141"/>
    </source>
</evidence>
<keyword evidence="4 5" id="KW-0472">Membrane</keyword>
<dbReference type="Proteomes" id="UP000317494">
    <property type="component" value="Unassembled WGS sequence"/>
</dbReference>
<organism evidence="6 7">
    <name type="scientific">Synchytrium endobioticum</name>
    <dbReference type="NCBI Taxonomy" id="286115"/>
    <lineage>
        <taxon>Eukaryota</taxon>
        <taxon>Fungi</taxon>
        <taxon>Fungi incertae sedis</taxon>
        <taxon>Chytridiomycota</taxon>
        <taxon>Chytridiomycota incertae sedis</taxon>
        <taxon>Chytridiomycetes</taxon>
        <taxon>Synchytriales</taxon>
        <taxon>Synchytriaceae</taxon>
        <taxon>Synchytrium</taxon>
    </lineage>
</organism>
<feature type="transmembrane region" description="Helical" evidence="5">
    <location>
        <begin position="89"/>
        <end position="110"/>
    </location>
</feature>
<dbReference type="AlphaFoldDB" id="A0A507D6S0"/>
<dbReference type="GO" id="GO:0016020">
    <property type="term" value="C:membrane"/>
    <property type="evidence" value="ECO:0007669"/>
    <property type="project" value="UniProtKB-SubCell"/>
</dbReference>
<evidence type="ECO:0000313" key="7">
    <source>
        <dbReference type="Proteomes" id="UP000317494"/>
    </source>
</evidence>
<evidence type="ECO:0000256" key="5">
    <source>
        <dbReference type="SAM" id="Phobius"/>
    </source>
</evidence>
<proteinExistence type="predicted"/>
<evidence type="ECO:0000256" key="2">
    <source>
        <dbReference type="ARBA" id="ARBA00022692"/>
    </source>
</evidence>
<evidence type="ECO:0000256" key="3">
    <source>
        <dbReference type="ARBA" id="ARBA00022989"/>
    </source>
</evidence>
<comment type="caution">
    <text evidence="6">The sequence shown here is derived from an EMBL/GenBank/DDBJ whole genome shotgun (WGS) entry which is preliminary data.</text>
</comment>
<dbReference type="Gene3D" id="1.20.1250.20">
    <property type="entry name" value="MFS general substrate transporter like domains"/>
    <property type="match status" value="1"/>
</dbReference>
<evidence type="ECO:0000313" key="6">
    <source>
        <dbReference type="EMBL" id="TPX47232.1"/>
    </source>
</evidence>
<evidence type="ECO:0000256" key="4">
    <source>
        <dbReference type="ARBA" id="ARBA00023136"/>
    </source>
</evidence>
<keyword evidence="7" id="KW-1185">Reference proteome</keyword>
<dbReference type="SUPFAM" id="SSF103473">
    <property type="entry name" value="MFS general substrate transporter"/>
    <property type="match status" value="1"/>
</dbReference>
<gene>
    <name evidence="6" type="ORF">SeMB42_g03406</name>
</gene>
<dbReference type="GO" id="GO:0022857">
    <property type="term" value="F:transmembrane transporter activity"/>
    <property type="evidence" value="ECO:0007669"/>
    <property type="project" value="InterPro"/>
</dbReference>
<accession>A0A507D6S0</accession>
<name>A0A507D6S0_9FUNG</name>
<reference evidence="6 7" key="1">
    <citation type="journal article" date="2019" name="Sci. Rep.">
        <title>Comparative genomics of chytrid fungi reveal insights into the obligate biotrophic and pathogenic lifestyle of Synchytrium endobioticum.</title>
        <authorList>
            <person name="van de Vossenberg B.T.L.H."/>
            <person name="Warris S."/>
            <person name="Nguyen H.D.T."/>
            <person name="van Gent-Pelzer M.P.E."/>
            <person name="Joly D.L."/>
            <person name="van de Geest H.C."/>
            <person name="Bonants P.J.M."/>
            <person name="Smith D.S."/>
            <person name="Levesque C.A."/>
            <person name="van der Lee T.A.J."/>
        </authorList>
    </citation>
    <scope>NUCLEOTIDE SEQUENCE [LARGE SCALE GENOMIC DNA]</scope>
    <source>
        <strain evidence="6 7">MB42</strain>
    </source>
</reference>
<evidence type="ECO:0008006" key="8">
    <source>
        <dbReference type="Google" id="ProtNLM"/>
    </source>
</evidence>
<sequence length="159" mass="17232">MIYGMLLAAIAFIIVALIQLGIDSNLDALIYDAKAGQYICNPANYGACLHGAWLVIPFFIITCAEIMFSISGLNLVYEEVGKRMTSSAAALWLLMTALGNLIAAALAPAYTTMGAAKFYFLTAGIIVGALVFYSALSTRYIYRKDRYHHPKNAVTSMVS</sequence>
<dbReference type="InterPro" id="IPR000109">
    <property type="entry name" value="POT_fam"/>
</dbReference>
<dbReference type="Pfam" id="PF00854">
    <property type="entry name" value="PTR2"/>
    <property type="match status" value="1"/>
</dbReference>
<dbReference type="VEuPathDB" id="FungiDB:SeMB42_g03406"/>
<keyword evidence="3 5" id="KW-1133">Transmembrane helix</keyword>
<dbReference type="EMBL" id="QEAN01000120">
    <property type="protein sequence ID" value="TPX47232.1"/>
    <property type="molecule type" value="Genomic_DNA"/>
</dbReference>
<feature type="transmembrane region" description="Helical" evidence="5">
    <location>
        <begin position="116"/>
        <end position="136"/>
    </location>
</feature>
<protein>
    <recommendedName>
        <fullName evidence="8">Major facilitator superfamily (MFS) profile domain-containing protein</fullName>
    </recommendedName>
</protein>